<sequence>MAGKLSQEELEEMKAAFESGSLLGAATKLQEELESLKNQSLDIAVTGESGSGKSSFVNAIRGLRDEDEGAAKTEVVESTKDPEAYSHPVLPNVTIWDLPGIGTPKFQPHTYLKQVNFSHYDFFIIIATERFTFLQTNLAQEIHKMRKRFYYVRSKVDSDLHAAQTRRPSTYDEDQILQEIRENCIKNLKKEGEASPRVFLICSWNWKKYDFPLLQETLANELDAHKRHAFILSLPNISAKILEKKKAELKKHVWKLALVSGAIAAIPVPGLSLACDVAILAVNMKLYLIAFGLDDNSLARLAKQVGKPVAELKSVIKTVPMADSISKEWVVSLLARSGCAAVMIAEDLLDFVPIIGPLLSGGVSFGTTYYMLKRFLNDASKDAQNVLAKVLS</sequence>
<organism evidence="6 7">
    <name type="scientific">Mauremys mutica</name>
    <name type="common">yellowpond turtle</name>
    <dbReference type="NCBI Taxonomy" id="74926"/>
    <lineage>
        <taxon>Eukaryota</taxon>
        <taxon>Metazoa</taxon>
        <taxon>Chordata</taxon>
        <taxon>Craniata</taxon>
        <taxon>Vertebrata</taxon>
        <taxon>Euteleostomi</taxon>
        <taxon>Archelosauria</taxon>
        <taxon>Testudinata</taxon>
        <taxon>Testudines</taxon>
        <taxon>Cryptodira</taxon>
        <taxon>Durocryptodira</taxon>
        <taxon>Testudinoidea</taxon>
        <taxon>Geoemydidae</taxon>
        <taxon>Geoemydinae</taxon>
        <taxon>Mauremys</taxon>
    </lineage>
</organism>
<dbReference type="EMBL" id="JAHDVG010000471">
    <property type="protein sequence ID" value="KAH1179802.1"/>
    <property type="molecule type" value="Genomic_DNA"/>
</dbReference>
<gene>
    <name evidence="6" type="ORF">KIL84_005852</name>
</gene>
<dbReference type="InterPro" id="IPR027417">
    <property type="entry name" value="P-loop_NTPase"/>
</dbReference>
<accession>A0A9D4AX80</accession>
<dbReference type="AlphaFoldDB" id="A0A9D4AX80"/>
<dbReference type="Proteomes" id="UP000827986">
    <property type="component" value="Unassembled WGS sequence"/>
</dbReference>
<evidence type="ECO:0000256" key="3">
    <source>
        <dbReference type="ARBA" id="ARBA00022801"/>
    </source>
</evidence>
<dbReference type="Gene3D" id="3.40.50.300">
    <property type="entry name" value="P-loop containing nucleotide triphosphate hydrolases"/>
    <property type="match status" value="1"/>
</dbReference>
<protein>
    <recommendedName>
        <fullName evidence="5">IRG-type G domain-containing protein</fullName>
    </recommendedName>
</protein>
<keyword evidence="4" id="KW-0342">GTP-binding</keyword>
<comment type="caution">
    <text evidence="6">The sequence shown here is derived from an EMBL/GenBank/DDBJ whole genome shotgun (WGS) entry which is preliminary data.</text>
</comment>
<dbReference type="PANTHER" id="PTHR32341">
    <property type="entry name" value="INTERFERON-INDUCIBLE GTPASE"/>
    <property type="match status" value="1"/>
</dbReference>
<dbReference type="SUPFAM" id="SSF52540">
    <property type="entry name" value="P-loop containing nucleoside triphosphate hydrolases"/>
    <property type="match status" value="1"/>
</dbReference>
<evidence type="ECO:0000259" key="5">
    <source>
        <dbReference type="PROSITE" id="PS51716"/>
    </source>
</evidence>
<keyword evidence="3" id="KW-0378">Hydrolase</keyword>
<evidence type="ECO:0000313" key="6">
    <source>
        <dbReference type="EMBL" id="KAH1179802.1"/>
    </source>
</evidence>
<evidence type="ECO:0000256" key="1">
    <source>
        <dbReference type="ARBA" id="ARBA00005429"/>
    </source>
</evidence>
<evidence type="ECO:0000256" key="2">
    <source>
        <dbReference type="ARBA" id="ARBA00022741"/>
    </source>
</evidence>
<dbReference type="PANTHER" id="PTHR32341:SF17">
    <property type="entry name" value="IRG-TYPE G DOMAIN-CONTAINING PROTEIN"/>
    <property type="match status" value="1"/>
</dbReference>
<dbReference type="GO" id="GO:0003924">
    <property type="term" value="F:GTPase activity"/>
    <property type="evidence" value="ECO:0007669"/>
    <property type="project" value="TreeGrafter"/>
</dbReference>
<keyword evidence="2" id="KW-0547">Nucleotide-binding</keyword>
<name>A0A9D4AX80_9SAUR</name>
<dbReference type="InterPro" id="IPR051515">
    <property type="entry name" value="IRG"/>
</dbReference>
<proteinExistence type="inferred from homology"/>
<dbReference type="InterPro" id="IPR007743">
    <property type="entry name" value="Immunity-related_GTPase-like"/>
</dbReference>
<dbReference type="OrthoDB" id="422720at2759"/>
<dbReference type="PROSITE" id="PS51716">
    <property type="entry name" value="G_IRG"/>
    <property type="match status" value="1"/>
</dbReference>
<comment type="similarity">
    <text evidence="1">Belongs to the TRAFAC class dynamin-like GTPase superfamily. IRG family.</text>
</comment>
<dbReference type="Pfam" id="PF05049">
    <property type="entry name" value="IIGP"/>
    <property type="match status" value="1"/>
</dbReference>
<evidence type="ECO:0000313" key="7">
    <source>
        <dbReference type="Proteomes" id="UP000827986"/>
    </source>
</evidence>
<dbReference type="InterPro" id="IPR030385">
    <property type="entry name" value="G_IRG_dom"/>
</dbReference>
<dbReference type="FunFam" id="3.40.50.300:FF:000541">
    <property type="entry name" value="Immunity related GTPase M"/>
    <property type="match status" value="1"/>
</dbReference>
<reference evidence="6" key="1">
    <citation type="submission" date="2021-09" db="EMBL/GenBank/DDBJ databases">
        <title>The genome of Mauremys mutica provides insights into the evolution of semi-aquatic lifestyle.</title>
        <authorList>
            <person name="Gong S."/>
            <person name="Gao Y."/>
        </authorList>
    </citation>
    <scope>NUCLEOTIDE SEQUENCE</scope>
    <source>
        <strain evidence="6">MM-2020</strain>
        <tissue evidence="6">Muscle</tissue>
    </source>
</reference>
<dbReference type="GO" id="GO:0005525">
    <property type="term" value="F:GTP binding"/>
    <property type="evidence" value="ECO:0007669"/>
    <property type="project" value="UniProtKB-KW"/>
</dbReference>
<evidence type="ECO:0000256" key="4">
    <source>
        <dbReference type="ARBA" id="ARBA00023134"/>
    </source>
</evidence>
<keyword evidence="7" id="KW-1185">Reference proteome</keyword>
<feature type="domain" description="IRG-type G" evidence="5">
    <location>
        <begin position="39"/>
        <end position="221"/>
    </location>
</feature>
<dbReference type="GO" id="GO:0016020">
    <property type="term" value="C:membrane"/>
    <property type="evidence" value="ECO:0007669"/>
    <property type="project" value="InterPro"/>
</dbReference>